<dbReference type="AlphaFoldDB" id="A0A2S7U122"/>
<dbReference type="SUPFAM" id="SSF53383">
    <property type="entry name" value="PLP-dependent transferases"/>
    <property type="match status" value="1"/>
</dbReference>
<sequence>MKYRKAEHLNNAKYEIRGKVADKAAQLKLRGINILELNIGNPGIFGFQVPDTMNMAIIRNLDKAAAYSDSKGIFAAREAIVIETQNIGIKGVDIDHVFLGNGVSELIMMSMEALLNPEEEVLIPSPDYPLWTAAVNIANGKAVHYNCDSENDWQPDLEHMEAQISARTRALVVINPNNPTGAVYSKETLEEITAIARRHRLIIFSDEIYSKILYDDIEHVPMAILSDDVLVVTFNGLSKSYRACGFRAGWLYLSGPVQQAEDYIDGLTQLLSMRLCSNVPAQWAIQTALGGNQSIYQLTADGGRLKRQRDLTIKRLRAIEGISCVNPQSALYAFPEIDLSLFDFDDDEDFIIKLLEEEHVLLVQGSGFNYDRSYAFRVVFLPHEETLNKAFDRLENFLSIHRKA</sequence>
<evidence type="ECO:0000313" key="8">
    <source>
        <dbReference type="EMBL" id="PQJ28197.1"/>
    </source>
</evidence>
<dbReference type="Pfam" id="PF00155">
    <property type="entry name" value="Aminotran_1_2"/>
    <property type="match status" value="1"/>
</dbReference>
<dbReference type="EC" id="2.6.1.2" evidence="6"/>
<dbReference type="Proteomes" id="UP000239907">
    <property type="component" value="Unassembled WGS sequence"/>
</dbReference>
<dbReference type="PANTHER" id="PTHR43488">
    <property type="entry name" value="GLUTAMATE-PYRUVATE AMINOTRANSFERASE ALAA"/>
    <property type="match status" value="1"/>
</dbReference>
<evidence type="ECO:0000256" key="5">
    <source>
        <dbReference type="ARBA" id="ARBA00022898"/>
    </source>
</evidence>
<dbReference type="OrthoDB" id="9813612at2"/>
<dbReference type="InterPro" id="IPR004839">
    <property type="entry name" value="Aminotransferase_I/II_large"/>
</dbReference>
<evidence type="ECO:0000256" key="4">
    <source>
        <dbReference type="ARBA" id="ARBA00022679"/>
    </source>
</evidence>
<comment type="similarity">
    <text evidence="2">Belongs to the class-I pyridoxal-phosphate-dependent aminotransferase family.</text>
</comment>
<keyword evidence="4 8" id="KW-0808">Transferase</keyword>
<dbReference type="RefSeq" id="WP_105042699.1">
    <property type="nucleotide sequence ID" value="NZ_MQWA01000001.1"/>
</dbReference>
<keyword evidence="5" id="KW-0663">Pyridoxal phosphate</keyword>
<proteinExistence type="inferred from homology"/>
<reference evidence="8 9" key="1">
    <citation type="submission" date="2016-12" db="EMBL/GenBank/DDBJ databases">
        <title>Study of bacterial adaptation to deep sea.</title>
        <authorList>
            <person name="Song J."/>
            <person name="Yoshizawa S."/>
            <person name="Kogure K."/>
        </authorList>
    </citation>
    <scope>NUCLEOTIDE SEQUENCE [LARGE SCALE GENOMIC DNA]</scope>
    <source>
        <strain evidence="8 9">SAORIC-165</strain>
    </source>
</reference>
<evidence type="ECO:0000256" key="3">
    <source>
        <dbReference type="ARBA" id="ARBA00022576"/>
    </source>
</evidence>
<keyword evidence="9" id="KW-1185">Reference proteome</keyword>
<dbReference type="InterPro" id="IPR015424">
    <property type="entry name" value="PyrdxlP-dep_Trfase"/>
</dbReference>
<comment type="cofactor">
    <cofactor evidence="1">
        <name>pyridoxal 5'-phosphate</name>
        <dbReference type="ChEBI" id="CHEBI:597326"/>
    </cofactor>
</comment>
<keyword evidence="3 8" id="KW-0032">Aminotransferase</keyword>
<feature type="domain" description="Aminotransferase class I/classII large" evidence="7">
    <location>
        <begin position="35"/>
        <end position="394"/>
    </location>
</feature>
<dbReference type="EMBL" id="MQWA01000001">
    <property type="protein sequence ID" value="PQJ28197.1"/>
    <property type="molecule type" value="Genomic_DNA"/>
</dbReference>
<dbReference type="GO" id="GO:0004021">
    <property type="term" value="F:L-alanine:2-oxoglutarate aminotransferase activity"/>
    <property type="evidence" value="ECO:0007669"/>
    <property type="project" value="UniProtKB-EC"/>
</dbReference>
<organism evidence="8 9">
    <name type="scientific">Rubritalea profundi</name>
    <dbReference type="NCBI Taxonomy" id="1658618"/>
    <lineage>
        <taxon>Bacteria</taxon>
        <taxon>Pseudomonadati</taxon>
        <taxon>Verrucomicrobiota</taxon>
        <taxon>Verrucomicrobiia</taxon>
        <taxon>Verrucomicrobiales</taxon>
        <taxon>Rubritaleaceae</taxon>
        <taxon>Rubritalea</taxon>
    </lineage>
</organism>
<evidence type="ECO:0000256" key="1">
    <source>
        <dbReference type="ARBA" id="ARBA00001933"/>
    </source>
</evidence>
<protein>
    <recommendedName>
        <fullName evidence="6">alanine transaminase</fullName>
        <ecNumber evidence="6">2.6.1.2</ecNumber>
    </recommendedName>
</protein>
<dbReference type="CDD" id="cd00609">
    <property type="entry name" value="AAT_like"/>
    <property type="match status" value="1"/>
</dbReference>
<gene>
    <name evidence="8" type="ORF">BSZ32_06545</name>
</gene>
<dbReference type="Gene3D" id="3.90.1150.10">
    <property type="entry name" value="Aspartate Aminotransferase, domain 1"/>
    <property type="match status" value="1"/>
</dbReference>
<accession>A0A2S7U122</accession>
<dbReference type="InterPro" id="IPR015421">
    <property type="entry name" value="PyrdxlP-dep_Trfase_major"/>
</dbReference>
<evidence type="ECO:0000259" key="7">
    <source>
        <dbReference type="Pfam" id="PF00155"/>
    </source>
</evidence>
<dbReference type="PANTHER" id="PTHR43488:SF2">
    <property type="entry name" value="GLUTAMATE-PYRUVATE AMINOTRANSFERASE ALAA"/>
    <property type="match status" value="1"/>
</dbReference>
<comment type="caution">
    <text evidence="8">The sequence shown here is derived from an EMBL/GenBank/DDBJ whole genome shotgun (WGS) entry which is preliminary data.</text>
</comment>
<dbReference type="InterPro" id="IPR015422">
    <property type="entry name" value="PyrdxlP-dep_Trfase_small"/>
</dbReference>
<evidence type="ECO:0000313" key="9">
    <source>
        <dbReference type="Proteomes" id="UP000239907"/>
    </source>
</evidence>
<name>A0A2S7U122_9BACT</name>
<dbReference type="Gene3D" id="3.40.640.10">
    <property type="entry name" value="Type I PLP-dependent aspartate aminotransferase-like (Major domain)"/>
    <property type="match status" value="1"/>
</dbReference>
<dbReference type="InterPro" id="IPR051926">
    <property type="entry name" value="Ala_Aminotransferase"/>
</dbReference>
<evidence type="ECO:0000256" key="2">
    <source>
        <dbReference type="ARBA" id="ARBA00007441"/>
    </source>
</evidence>
<dbReference type="GO" id="GO:0030170">
    <property type="term" value="F:pyridoxal phosphate binding"/>
    <property type="evidence" value="ECO:0007669"/>
    <property type="project" value="InterPro"/>
</dbReference>
<evidence type="ECO:0000256" key="6">
    <source>
        <dbReference type="ARBA" id="ARBA00026106"/>
    </source>
</evidence>